<keyword evidence="1" id="KW-0732">Signal</keyword>
<evidence type="ECO:0008006" key="4">
    <source>
        <dbReference type="Google" id="ProtNLM"/>
    </source>
</evidence>
<comment type="caution">
    <text evidence="2">The sequence shown here is derived from an EMBL/GenBank/DDBJ whole genome shotgun (WGS) entry which is preliminary data.</text>
</comment>
<sequence length="110" mass="11691">MDKNMNNKLIATLAATVALAFPVLAHGQMDRAAPAKSAGMLERAGPSESRKLDGVVKAVNRGTMTIMAGGQEFILPIAKDANPKELVGKKIKVTVTITFKPLKVEISAEF</sequence>
<dbReference type="AlphaFoldDB" id="A0A2U2HIM3"/>
<dbReference type="EMBL" id="PXWF02000244">
    <property type="protein sequence ID" value="PWF46629.1"/>
    <property type="molecule type" value="Genomic_DNA"/>
</dbReference>
<evidence type="ECO:0000313" key="3">
    <source>
        <dbReference type="Proteomes" id="UP000241421"/>
    </source>
</evidence>
<keyword evidence="3" id="KW-1185">Reference proteome</keyword>
<organism evidence="2 3">
    <name type="scientific">Massilia glaciei</name>
    <dbReference type="NCBI Taxonomy" id="1524097"/>
    <lineage>
        <taxon>Bacteria</taxon>
        <taxon>Pseudomonadati</taxon>
        <taxon>Pseudomonadota</taxon>
        <taxon>Betaproteobacteria</taxon>
        <taxon>Burkholderiales</taxon>
        <taxon>Oxalobacteraceae</taxon>
        <taxon>Telluria group</taxon>
        <taxon>Massilia</taxon>
    </lineage>
</organism>
<evidence type="ECO:0000313" key="2">
    <source>
        <dbReference type="EMBL" id="PWF46629.1"/>
    </source>
</evidence>
<proteinExistence type="predicted"/>
<name>A0A2U2HIM3_9BURK</name>
<feature type="chain" id="PRO_5015408374" description="Copper-binding protein" evidence="1">
    <location>
        <begin position="26"/>
        <end position="110"/>
    </location>
</feature>
<dbReference type="Proteomes" id="UP000241421">
    <property type="component" value="Unassembled WGS sequence"/>
</dbReference>
<evidence type="ECO:0000256" key="1">
    <source>
        <dbReference type="SAM" id="SignalP"/>
    </source>
</evidence>
<reference evidence="2 3" key="1">
    <citation type="submission" date="2018-04" db="EMBL/GenBank/DDBJ databases">
        <title>Massilia violaceinigra sp. nov., a novel purple-pigmented bacterium isolated from Tianshan glacier, Xinjiang, China.</title>
        <authorList>
            <person name="Wang H."/>
        </authorList>
    </citation>
    <scope>NUCLEOTIDE SEQUENCE [LARGE SCALE GENOMIC DNA]</scope>
    <source>
        <strain evidence="2 3">B448-2</strain>
    </source>
</reference>
<feature type="signal peptide" evidence="1">
    <location>
        <begin position="1"/>
        <end position="25"/>
    </location>
</feature>
<protein>
    <recommendedName>
        <fullName evidence="4">Copper-binding protein</fullName>
    </recommendedName>
</protein>
<accession>A0A2U2HIM3</accession>
<gene>
    <name evidence="2" type="ORF">C7C56_016185</name>
</gene>